<protein>
    <submittedName>
        <fullName evidence="1">Uncharacterized protein</fullName>
    </submittedName>
</protein>
<proteinExistence type="predicted"/>
<dbReference type="EMBL" id="BSNM01000003">
    <property type="protein sequence ID" value="GLQ30395.1"/>
    <property type="molecule type" value="Genomic_DNA"/>
</dbReference>
<reference evidence="1" key="1">
    <citation type="journal article" date="2014" name="Int. J. Syst. Evol. Microbiol.">
        <title>Complete genome sequence of Corynebacterium casei LMG S-19264T (=DSM 44701T), isolated from a smear-ripened cheese.</title>
        <authorList>
            <consortium name="US DOE Joint Genome Institute (JGI-PGF)"/>
            <person name="Walter F."/>
            <person name="Albersmeier A."/>
            <person name="Kalinowski J."/>
            <person name="Ruckert C."/>
        </authorList>
    </citation>
    <scope>NUCLEOTIDE SEQUENCE</scope>
    <source>
        <strain evidence="1">NBRC 110071</strain>
    </source>
</reference>
<organism evidence="1 2">
    <name type="scientific">Litoribrevibacter albus</name>
    <dbReference type="NCBI Taxonomy" id="1473156"/>
    <lineage>
        <taxon>Bacteria</taxon>
        <taxon>Pseudomonadati</taxon>
        <taxon>Pseudomonadota</taxon>
        <taxon>Gammaproteobacteria</taxon>
        <taxon>Oceanospirillales</taxon>
        <taxon>Oceanospirillaceae</taxon>
        <taxon>Litoribrevibacter</taxon>
    </lineage>
</organism>
<gene>
    <name evidence="1" type="ORF">GCM10007876_08730</name>
</gene>
<keyword evidence="2" id="KW-1185">Reference proteome</keyword>
<dbReference type="AlphaFoldDB" id="A0AA37S8P7"/>
<sequence length="170" mass="19196">MSQVQRSTLPDSALSKHYEAKGAYTDCFYLDLPQKISFEAYVEAFYTTPLFKLERKILALLVRKPSTDQEAKALAQGDVSKFSSWHVEDREEQQILLSDFMHKTRSWLKAEDISDDQQAKTRLYFGSVVVPPQTKNGPGEFGFLFHATTGLHVAYSKALLKGAGKRLSQS</sequence>
<reference evidence="1" key="2">
    <citation type="submission" date="2023-01" db="EMBL/GenBank/DDBJ databases">
        <title>Draft genome sequence of Litoribrevibacter albus strain NBRC 110071.</title>
        <authorList>
            <person name="Sun Q."/>
            <person name="Mori K."/>
        </authorList>
    </citation>
    <scope>NUCLEOTIDE SEQUENCE</scope>
    <source>
        <strain evidence="1">NBRC 110071</strain>
    </source>
</reference>
<accession>A0AA37S8P7</accession>
<evidence type="ECO:0000313" key="2">
    <source>
        <dbReference type="Proteomes" id="UP001161389"/>
    </source>
</evidence>
<evidence type="ECO:0000313" key="1">
    <source>
        <dbReference type="EMBL" id="GLQ30395.1"/>
    </source>
</evidence>
<name>A0AA37S8P7_9GAMM</name>
<comment type="caution">
    <text evidence="1">The sequence shown here is derived from an EMBL/GenBank/DDBJ whole genome shotgun (WGS) entry which is preliminary data.</text>
</comment>
<dbReference type="Proteomes" id="UP001161389">
    <property type="component" value="Unassembled WGS sequence"/>
</dbReference>
<dbReference type="RefSeq" id="WP_284379220.1">
    <property type="nucleotide sequence ID" value="NZ_BSNM01000003.1"/>
</dbReference>